<dbReference type="InterPro" id="IPR036388">
    <property type="entry name" value="WH-like_DNA-bd_sf"/>
</dbReference>
<reference evidence="5 6" key="1">
    <citation type="submission" date="2021-03" db="EMBL/GenBank/DDBJ databases">
        <title>Thermosipho ferrireducens sp.nov., an anaerobic thermophilic iron-reducing bacterium isolated from a deep-sea hydrothermal sulfide deposits.</title>
        <authorList>
            <person name="Zeng X."/>
            <person name="Chen Y."/>
            <person name="Shao Z."/>
        </authorList>
    </citation>
    <scope>NUCLEOTIDE SEQUENCE [LARGE SCALE GENOMIC DNA]</scope>
    <source>
        <strain evidence="5 6">JL129W03</strain>
    </source>
</reference>
<keyword evidence="3" id="KW-0804">Transcription</keyword>
<dbReference type="PANTHER" id="PTHR38445:SF9">
    <property type="entry name" value="HTH-TYPE TRANSCRIPTIONAL REPRESSOR YTRA"/>
    <property type="match status" value="1"/>
</dbReference>
<dbReference type="PROSITE" id="PS50949">
    <property type="entry name" value="HTH_GNTR"/>
    <property type="match status" value="1"/>
</dbReference>
<keyword evidence="6" id="KW-1185">Reference proteome</keyword>
<dbReference type="InterPro" id="IPR000524">
    <property type="entry name" value="Tscrpt_reg_HTH_GntR"/>
</dbReference>
<protein>
    <submittedName>
        <fullName evidence="5">Winged helix-turn-helix transcriptional regulator</fullName>
    </submittedName>
</protein>
<dbReference type="EMBL" id="CP071446">
    <property type="protein sequence ID" value="QTA38623.1"/>
    <property type="molecule type" value="Genomic_DNA"/>
</dbReference>
<evidence type="ECO:0000256" key="1">
    <source>
        <dbReference type="ARBA" id="ARBA00023015"/>
    </source>
</evidence>
<sequence length="119" mass="13647">MLKKVDKHNGIPAYIQIINMIKAEIIKGEFQPGSQLPPVRKLQDVFDVNINTVLKALERLKNEGILEAEHGIGFFVSKKIPISVDVMKKIKECVKKLKETHIDLQTILVLFEEVWKNEN</sequence>
<gene>
    <name evidence="5" type="ORF">JYK00_03700</name>
</gene>
<evidence type="ECO:0000313" key="5">
    <source>
        <dbReference type="EMBL" id="QTA38623.1"/>
    </source>
</evidence>
<dbReference type="Gene3D" id="1.10.10.10">
    <property type="entry name" value="Winged helix-like DNA-binding domain superfamily/Winged helix DNA-binding domain"/>
    <property type="match status" value="1"/>
</dbReference>
<dbReference type="SMART" id="SM00345">
    <property type="entry name" value="HTH_GNTR"/>
    <property type="match status" value="1"/>
</dbReference>
<dbReference type="PANTHER" id="PTHR38445">
    <property type="entry name" value="HTH-TYPE TRANSCRIPTIONAL REPRESSOR YTRA"/>
    <property type="match status" value="1"/>
</dbReference>
<name>A0ABX7S7R0_9BACT</name>
<accession>A0ABX7S7R0</accession>
<feature type="domain" description="HTH gntR-type" evidence="4">
    <location>
        <begin position="11"/>
        <end position="79"/>
    </location>
</feature>
<dbReference type="Proteomes" id="UP000671862">
    <property type="component" value="Chromosome"/>
</dbReference>
<keyword evidence="2" id="KW-0238">DNA-binding</keyword>
<evidence type="ECO:0000256" key="2">
    <source>
        <dbReference type="ARBA" id="ARBA00023125"/>
    </source>
</evidence>
<evidence type="ECO:0000256" key="3">
    <source>
        <dbReference type="ARBA" id="ARBA00023163"/>
    </source>
</evidence>
<dbReference type="Pfam" id="PF00392">
    <property type="entry name" value="GntR"/>
    <property type="match status" value="1"/>
</dbReference>
<dbReference type="RefSeq" id="WP_207567343.1">
    <property type="nucleotide sequence ID" value="NZ_CP071446.1"/>
</dbReference>
<organism evidence="5 6">
    <name type="scientific">Thermosipho ferrireducens</name>
    <dbReference type="NCBI Taxonomy" id="2571116"/>
    <lineage>
        <taxon>Bacteria</taxon>
        <taxon>Thermotogati</taxon>
        <taxon>Thermotogota</taxon>
        <taxon>Thermotogae</taxon>
        <taxon>Thermotogales</taxon>
        <taxon>Fervidobacteriaceae</taxon>
        <taxon>Thermosipho</taxon>
    </lineage>
</organism>
<dbReference type="SUPFAM" id="SSF46785">
    <property type="entry name" value="Winged helix' DNA-binding domain"/>
    <property type="match status" value="1"/>
</dbReference>
<evidence type="ECO:0000313" key="6">
    <source>
        <dbReference type="Proteomes" id="UP000671862"/>
    </source>
</evidence>
<dbReference type="InterPro" id="IPR036390">
    <property type="entry name" value="WH_DNA-bd_sf"/>
</dbReference>
<dbReference type="CDD" id="cd07377">
    <property type="entry name" value="WHTH_GntR"/>
    <property type="match status" value="1"/>
</dbReference>
<keyword evidence="1" id="KW-0805">Transcription regulation</keyword>
<evidence type="ECO:0000259" key="4">
    <source>
        <dbReference type="PROSITE" id="PS50949"/>
    </source>
</evidence>
<proteinExistence type="predicted"/>